<keyword evidence="1" id="KW-0547">Nucleotide-binding</keyword>
<reference evidence="7 8" key="1">
    <citation type="submission" date="2020-07" db="EMBL/GenBank/DDBJ databases">
        <title>Electron transfer.</title>
        <authorList>
            <person name="Huang L."/>
            <person name="Liu X."/>
            <person name="Zhou S."/>
        </authorList>
    </citation>
    <scope>NUCLEOTIDE SEQUENCE [LARGE SCALE GENOMIC DNA]</scope>
    <source>
        <strain evidence="7 8">Lx1</strain>
    </source>
</reference>
<keyword evidence="4" id="KW-1133">Transmembrane helix</keyword>
<dbReference type="GO" id="GO:0005829">
    <property type="term" value="C:cytosol"/>
    <property type="evidence" value="ECO:0007669"/>
    <property type="project" value="TreeGrafter"/>
</dbReference>
<name>A0A7D6ZVP6_9CLOT</name>
<feature type="transmembrane region" description="Helical" evidence="4">
    <location>
        <begin position="141"/>
        <end position="160"/>
    </location>
</feature>
<protein>
    <recommendedName>
        <fullName evidence="9">DNA mismatch repair protein MutS</fullName>
    </recommendedName>
</protein>
<accession>A0A7D6ZVP6</accession>
<sequence>MFGFGKKEMIALINSYWPKSHKSSRNMEKIIEDYKIIKDREKEDFYLTEQIYEDLSITEVYKQIDRTNSSPGESMLMHMINTPTFNKEELVKRDKLIDSIKNNNKLRDELNYLFFDLNREGKREILSFLLEDKKINKLKEILYFIIGSLPVLFLILGVLLNPTYLVGIPAVYIFNIYIHYEVEAKYELANIPYLNSMRKTIKKLSNIKHEEFKELREEAEIIYNKVRDLNKELFFMVRNDSIDSLVDLLFLIFLFQERQYYKFIKKLPRFRDGLYEVYKFIGKVDAYCSIAALREDLKYYSKPVFKDKKEIVIEDGYHILLEKPIANSIKVDKTGAIITGSNMSGKSTFLKMIALNCLFAQTIYTCTARSYEGDLFYIMTSLNPKEDIFNNTSYYLGEAKAILNIIEQHKQGKNIICFIDEIFRGTNPLERISASRALLKYFHKEDMLCLISTHDIEITQSFEGIYNFYHFEDDVSKEKGLIFDYKVKVGIGTKSNAIKLLEYLGYPEYITNESNNTLRELRNKLSKKENING</sequence>
<feature type="domain" description="DNA mismatch repair protein MutS core" evidence="5">
    <location>
        <begin position="55"/>
        <end position="324"/>
    </location>
</feature>
<evidence type="ECO:0000313" key="7">
    <source>
        <dbReference type="EMBL" id="QLY80953.1"/>
    </source>
</evidence>
<dbReference type="GO" id="GO:0005524">
    <property type="term" value="F:ATP binding"/>
    <property type="evidence" value="ECO:0007669"/>
    <property type="project" value="UniProtKB-KW"/>
</dbReference>
<dbReference type="InterPro" id="IPR045076">
    <property type="entry name" value="MutS"/>
</dbReference>
<dbReference type="EMBL" id="CP059378">
    <property type="protein sequence ID" value="QLY80953.1"/>
    <property type="molecule type" value="Genomic_DNA"/>
</dbReference>
<dbReference type="RefSeq" id="WP_181602684.1">
    <property type="nucleotide sequence ID" value="NZ_CP059378.1"/>
</dbReference>
<feature type="domain" description="DNA mismatch repair proteins mutS family" evidence="6">
    <location>
        <begin position="333"/>
        <end position="519"/>
    </location>
</feature>
<dbReference type="PANTHER" id="PTHR11361:SF152">
    <property type="entry name" value="DNA MISMATCH REPAIR PROTEIN"/>
    <property type="match status" value="1"/>
</dbReference>
<proteinExistence type="predicted"/>
<dbReference type="AlphaFoldDB" id="A0A7D6ZVP6"/>
<dbReference type="InterPro" id="IPR007696">
    <property type="entry name" value="DNA_mismatch_repair_MutS_core"/>
</dbReference>
<dbReference type="SMART" id="SM00534">
    <property type="entry name" value="MUTSac"/>
    <property type="match status" value="1"/>
</dbReference>
<dbReference type="Gene3D" id="3.40.50.300">
    <property type="entry name" value="P-loop containing nucleotide triphosphate hydrolases"/>
    <property type="match status" value="1"/>
</dbReference>
<dbReference type="InterPro" id="IPR036187">
    <property type="entry name" value="DNA_mismatch_repair_MutS_sf"/>
</dbReference>
<organism evidence="7 8">
    <name type="scientific">Clostridium intestinale</name>
    <dbReference type="NCBI Taxonomy" id="36845"/>
    <lineage>
        <taxon>Bacteria</taxon>
        <taxon>Bacillati</taxon>
        <taxon>Bacillota</taxon>
        <taxon>Clostridia</taxon>
        <taxon>Eubacteriales</taxon>
        <taxon>Clostridiaceae</taxon>
        <taxon>Clostridium</taxon>
    </lineage>
</organism>
<evidence type="ECO:0000256" key="3">
    <source>
        <dbReference type="ARBA" id="ARBA00023125"/>
    </source>
</evidence>
<dbReference type="GO" id="GO:0140664">
    <property type="term" value="F:ATP-dependent DNA damage sensor activity"/>
    <property type="evidence" value="ECO:0007669"/>
    <property type="project" value="InterPro"/>
</dbReference>
<evidence type="ECO:0000256" key="4">
    <source>
        <dbReference type="SAM" id="Phobius"/>
    </source>
</evidence>
<evidence type="ECO:0000256" key="1">
    <source>
        <dbReference type="ARBA" id="ARBA00022741"/>
    </source>
</evidence>
<dbReference type="GO" id="GO:0030983">
    <property type="term" value="F:mismatched DNA binding"/>
    <property type="evidence" value="ECO:0007669"/>
    <property type="project" value="InterPro"/>
</dbReference>
<dbReference type="InterPro" id="IPR000432">
    <property type="entry name" value="DNA_mismatch_repair_MutS_C"/>
</dbReference>
<keyword evidence="2" id="KW-0067">ATP-binding</keyword>
<dbReference type="SUPFAM" id="SSF48334">
    <property type="entry name" value="DNA repair protein MutS, domain III"/>
    <property type="match status" value="1"/>
</dbReference>
<dbReference type="GO" id="GO:0006298">
    <property type="term" value="P:mismatch repair"/>
    <property type="evidence" value="ECO:0007669"/>
    <property type="project" value="InterPro"/>
</dbReference>
<evidence type="ECO:0000313" key="8">
    <source>
        <dbReference type="Proteomes" id="UP000512286"/>
    </source>
</evidence>
<dbReference type="KEGG" id="cint:HZF06_05010"/>
<evidence type="ECO:0008006" key="9">
    <source>
        <dbReference type="Google" id="ProtNLM"/>
    </source>
</evidence>
<keyword evidence="4" id="KW-0812">Transmembrane</keyword>
<evidence type="ECO:0000256" key="2">
    <source>
        <dbReference type="ARBA" id="ARBA00022840"/>
    </source>
</evidence>
<evidence type="ECO:0000259" key="6">
    <source>
        <dbReference type="SMART" id="SM00534"/>
    </source>
</evidence>
<dbReference type="InterPro" id="IPR027417">
    <property type="entry name" value="P-loop_NTPase"/>
</dbReference>
<dbReference type="SMART" id="SM00533">
    <property type="entry name" value="MUTSd"/>
    <property type="match status" value="1"/>
</dbReference>
<dbReference type="Gene3D" id="1.10.1420.10">
    <property type="match status" value="1"/>
</dbReference>
<dbReference type="Proteomes" id="UP000512286">
    <property type="component" value="Chromosome"/>
</dbReference>
<keyword evidence="4" id="KW-0472">Membrane</keyword>
<gene>
    <name evidence="7" type="ORF">HZF06_05010</name>
</gene>
<dbReference type="SUPFAM" id="SSF52540">
    <property type="entry name" value="P-loop containing nucleoside triphosphate hydrolases"/>
    <property type="match status" value="1"/>
</dbReference>
<evidence type="ECO:0000259" key="5">
    <source>
        <dbReference type="SMART" id="SM00533"/>
    </source>
</evidence>
<dbReference type="PANTHER" id="PTHR11361">
    <property type="entry name" value="DNA MISMATCH REPAIR PROTEIN MUTS FAMILY MEMBER"/>
    <property type="match status" value="1"/>
</dbReference>
<keyword evidence="3" id="KW-0238">DNA-binding</keyword>
<dbReference type="Pfam" id="PF00488">
    <property type="entry name" value="MutS_V"/>
    <property type="match status" value="1"/>
</dbReference>